<sequence length="65" mass="7120">MRSVAVLLLTVCCLLSHWDFLLAEDNRHGQVAEWTQLDLPVSFPAELVSQAAASVAGGFRDVMFS</sequence>
<dbReference type="AlphaFoldDB" id="A0A182J584"/>
<name>A0A182J584_ANOAO</name>
<protein>
    <submittedName>
        <fullName evidence="1">Uncharacterized protein</fullName>
    </submittedName>
</protein>
<accession>A0A182J584</accession>
<dbReference type="VEuPathDB" id="VectorBase:AATE011612"/>
<proteinExistence type="predicted"/>
<reference evidence="1" key="1">
    <citation type="submission" date="2022-08" db="UniProtKB">
        <authorList>
            <consortium name="EnsemblMetazoa"/>
        </authorList>
    </citation>
    <scope>IDENTIFICATION</scope>
    <source>
        <strain evidence="1">EBRO</strain>
    </source>
</reference>
<organism evidence="1">
    <name type="scientific">Anopheles atroparvus</name>
    <name type="common">European mosquito</name>
    <dbReference type="NCBI Taxonomy" id="41427"/>
    <lineage>
        <taxon>Eukaryota</taxon>
        <taxon>Metazoa</taxon>
        <taxon>Ecdysozoa</taxon>
        <taxon>Arthropoda</taxon>
        <taxon>Hexapoda</taxon>
        <taxon>Insecta</taxon>
        <taxon>Pterygota</taxon>
        <taxon>Neoptera</taxon>
        <taxon>Endopterygota</taxon>
        <taxon>Diptera</taxon>
        <taxon>Nematocera</taxon>
        <taxon>Culicoidea</taxon>
        <taxon>Culicidae</taxon>
        <taxon>Anophelinae</taxon>
        <taxon>Anopheles</taxon>
    </lineage>
</organism>
<evidence type="ECO:0000313" key="1">
    <source>
        <dbReference type="EnsemblMetazoa" id="AATE011612-PA.1"/>
    </source>
</evidence>
<dbReference type="EnsemblMetazoa" id="AATE011612-RA">
    <property type="protein sequence ID" value="AATE011612-PA.1"/>
    <property type="gene ID" value="AATE011612"/>
</dbReference>